<evidence type="ECO:0000256" key="3">
    <source>
        <dbReference type="ARBA" id="ARBA00022723"/>
    </source>
</evidence>
<dbReference type="GO" id="GO:0141197">
    <property type="term" value="F:4-hydroxy-3-methylbut-2-enyl-diphosphate synthase activity (flavodoxin)"/>
    <property type="evidence" value="ECO:0007669"/>
    <property type="project" value="UniProtKB-EC"/>
</dbReference>
<dbReference type="EMBL" id="VSSQ01018656">
    <property type="protein sequence ID" value="MPM62034.1"/>
    <property type="molecule type" value="Genomic_DNA"/>
</dbReference>
<dbReference type="GO" id="GO:0046429">
    <property type="term" value="F:4-hydroxy-3-methylbut-2-en-1-yl diphosphate synthase activity (ferredoxin)"/>
    <property type="evidence" value="ECO:0007669"/>
    <property type="project" value="InterPro"/>
</dbReference>
<name>A0A645BJT8_9ZZZZ</name>
<dbReference type="InterPro" id="IPR058578">
    <property type="entry name" value="IspG_TIM"/>
</dbReference>
<dbReference type="SUPFAM" id="SSF56014">
    <property type="entry name" value="Nitrite and sulphite reductase 4Fe-4S domain-like"/>
    <property type="match status" value="1"/>
</dbReference>
<evidence type="ECO:0000259" key="8">
    <source>
        <dbReference type="Pfam" id="PF04551"/>
    </source>
</evidence>
<dbReference type="PANTHER" id="PTHR30454">
    <property type="entry name" value="4-HYDROXY-3-METHYLBUT-2-EN-1-YL DIPHOSPHATE SYNTHASE"/>
    <property type="match status" value="1"/>
</dbReference>
<evidence type="ECO:0000259" key="9">
    <source>
        <dbReference type="Pfam" id="PF26540"/>
    </source>
</evidence>
<dbReference type="Pfam" id="PF26540">
    <property type="entry name" value="GcpE_C"/>
    <property type="match status" value="1"/>
</dbReference>
<evidence type="ECO:0000256" key="7">
    <source>
        <dbReference type="ARBA" id="ARBA00023229"/>
    </source>
</evidence>
<protein>
    <submittedName>
        <fullName evidence="10">4-hydroxy-3-methylbut-2-en-1-yl diphosphate synthase (Flavodoxin)</fullName>
        <ecNumber evidence="10">1.17.7.3</ecNumber>
    </submittedName>
</protein>
<comment type="caution">
    <text evidence="10">The sequence shown here is derived from an EMBL/GenBank/DDBJ whole genome shotgun (WGS) entry which is preliminary data.</text>
</comment>
<dbReference type="GO" id="GO:0046872">
    <property type="term" value="F:metal ion binding"/>
    <property type="evidence" value="ECO:0007669"/>
    <property type="project" value="UniProtKB-KW"/>
</dbReference>
<comment type="cofactor">
    <cofactor evidence="1">
        <name>[4Fe-4S] cluster</name>
        <dbReference type="ChEBI" id="CHEBI:49883"/>
    </cofactor>
</comment>
<keyword evidence="7" id="KW-0414">Isoprene biosynthesis</keyword>
<evidence type="ECO:0000256" key="1">
    <source>
        <dbReference type="ARBA" id="ARBA00001966"/>
    </source>
</evidence>
<dbReference type="GO" id="GO:0019288">
    <property type="term" value="P:isopentenyl diphosphate biosynthetic process, methylerythritol 4-phosphate pathway"/>
    <property type="evidence" value="ECO:0007669"/>
    <property type="project" value="TreeGrafter"/>
</dbReference>
<feature type="domain" description="IspG C-terminal" evidence="9">
    <location>
        <begin position="111"/>
        <end position="198"/>
    </location>
</feature>
<gene>
    <name evidence="10" type="primary">ispG_29</name>
    <name evidence="10" type="ORF">SDC9_108900</name>
</gene>
<proteinExistence type="predicted"/>
<sequence length="213" mass="23291">MVESALSHIQILERYDFDQILVSVKASNVLETIQAYRLLSKKVNYPLHLGITEAGPPGTGIVRTSVGMGVLLAEGIGDTLRVSLSGDPAEEVHVAWQILKSLELRQRGITLISCPTCGRRKGDVYTISAEVEKRLRDYQGPPITVAVMGCEVNGPLEAKHADIGIAFGVEQALLFVKGKIVAKITPDVYMHALFEQIDILRREKTTGSKVIDK</sequence>
<evidence type="ECO:0000313" key="10">
    <source>
        <dbReference type="EMBL" id="MPM62034.1"/>
    </source>
</evidence>
<dbReference type="InterPro" id="IPR045854">
    <property type="entry name" value="NO2/SO3_Rdtase_4Fe4S_sf"/>
</dbReference>
<keyword evidence="6" id="KW-0411">Iron-sulfur</keyword>
<dbReference type="GO" id="GO:0016114">
    <property type="term" value="P:terpenoid biosynthetic process"/>
    <property type="evidence" value="ECO:0007669"/>
    <property type="project" value="InterPro"/>
</dbReference>
<dbReference type="PANTHER" id="PTHR30454:SF0">
    <property type="entry name" value="4-HYDROXY-3-METHYLBUT-2-EN-1-YL DIPHOSPHATE SYNTHASE (FERREDOXIN), CHLOROPLASTIC"/>
    <property type="match status" value="1"/>
</dbReference>
<dbReference type="Gene3D" id="3.20.20.20">
    <property type="entry name" value="Dihydropteroate synthase-like"/>
    <property type="match status" value="1"/>
</dbReference>
<keyword evidence="5" id="KW-0408">Iron</keyword>
<organism evidence="10">
    <name type="scientific">bioreactor metagenome</name>
    <dbReference type="NCBI Taxonomy" id="1076179"/>
    <lineage>
        <taxon>unclassified sequences</taxon>
        <taxon>metagenomes</taxon>
        <taxon>ecological metagenomes</taxon>
    </lineage>
</organism>
<keyword evidence="2" id="KW-0004">4Fe-4S</keyword>
<dbReference type="InterPro" id="IPR004588">
    <property type="entry name" value="IspG_bac-typ"/>
</dbReference>
<evidence type="ECO:0000256" key="5">
    <source>
        <dbReference type="ARBA" id="ARBA00023004"/>
    </source>
</evidence>
<keyword evidence="4 10" id="KW-0560">Oxidoreductase</keyword>
<accession>A0A645BJT8</accession>
<dbReference type="InterPro" id="IPR058579">
    <property type="entry name" value="IspG_C"/>
</dbReference>
<dbReference type="InterPro" id="IPR011005">
    <property type="entry name" value="Dihydropteroate_synth-like_sf"/>
</dbReference>
<dbReference type="Gene3D" id="3.30.413.10">
    <property type="entry name" value="Sulfite Reductase Hemoprotein, domain 1"/>
    <property type="match status" value="1"/>
</dbReference>
<reference evidence="10" key="1">
    <citation type="submission" date="2019-08" db="EMBL/GenBank/DDBJ databases">
        <authorList>
            <person name="Kucharzyk K."/>
            <person name="Murdoch R.W."/>
            <person name="Higgins S."/>
            <person name="Loffler F."/>
        </authorList>
    </citation>
    <scope>NUCLEOTIDE SEQUENCE</scope>
</reference>
<dbReference type="GO" id="GO:0051539">
    <property type="term" value="F:4 iron, 4 sulfur cluster binding"/>
    <property type="evidence" value="ECO:0007669"/>
    <property type="project" value="UniProtKB-KW"/>
</dbReference>
<dbReference type="EC" id="1.17.7.3" evidence="10"/>
<dbReference type="AlphaFoldDB" id="A0A645BJT8"/>
<keyword evidence="3" id="KW-0479">Metal-binding</keyword>
<feature type="domain" description="IspG TIM-barrel" evidence="8">
    <location>
        <begin position="1"/>
        <end position="96"/>
    </location>
</feature>
<evidence type="ECO:0000256" key="2">
    <source>
        <dbReference type="ARBA" id="ARBA00022485"/>
    </source>
</evidence>
<evidence type="ECO:0000256" key="6">
    <source>
        <dbReference type="ARBA" id="ARBA00023014"/>
    </source>
</evidence>
<evidence type="ECO:0000256" key="4">
    <source>
        <dbReference type="ARBA" id="ARBA00023002"/>
    </source>
</evidence>
<dbReference type="Pfam" id="PF04551">
    <property type="entry name" value="GcpE"/>
    <property type="match status" value="1"/>
</dbReference>